<evidence type="ECO:0000259" key="10">
    <source>
        <dbReference type="Pfam" id="PF21088"/>
    </source>
</evidence>
<evidence type="ECO:0000259" key="9">
    <source>
        <dbReference type="Pfam" id="PF21082"/>
    </source>
</evidence>
<evidence type="ECO:0000256" key="7">
    <source>
        <dbReference type="SAM" id="Phobius"/>
    </source>
</evidence>
<keyword evidence="5 7" id="KW-1133">Transmembrane helix</keyword>
<evidence type="ECO:0000256" key="4">
    <source>
        <dbReference type="ARBA" id="ARBA00022692"/>
    </source>
</evidence>
<dbReference type="PANTHER" id="PTHR30221:SF1">
    <property type="entry name" value="SMALL-CONDUCTANCE MECHANOSENSITIVE CHANNEL"/>
    <property type="match status" value="1"/>
</dbReference>
<dbReference type="Pfam" id="PF00924">
    <property type="entry name" value="MS_channel_2nd"/>
    <property type="match status" value="1"/>
</dbReference>
<gene>
    <name evidence="11" type="ORF">N47_H23900</name>
</gene>
<keyword evidence="4 7" id="KW-0812">Transmembrane</keyword>
<protein>
    <recommendedName>
        <fullName evidence="12">Mechanosensitive ion channel family protein</fullName>
    </recommendedName>
</protein>
<accession>E1YAH4</accession>
<dbReference type="EMBL" id="FR695866">
    <property type="protein sequence ID" value="CBX27568.1"/>
    <property type="molecule type" value="Genomic_DNA"/>
</dbReference>
<dbReference type="GO" id="GO:0008381">
    <property type="term" value="F:mechanosensitive monoatomic ion channel activity"/>
    <property type="evidence" value="ECO:0007669"/>
    <property type="project" value="InterPro"/>
</dbReference>
<dbReference type="InterPro" id="IPR011066">
    <property type="entry name" value="MscS_channel_C_sf"/>
</dbReference>
<feature type="domain" description="Mechanosensitive ion channel MscS C-terminal" evidence="9">
    <location>
        <begin position="225"/>
        <end position="308"/>
    </location>
</feature>
<name>E1YAH4_9BACT</name>
<reference evidence="11" key="1">
    <citation type="journal article" date="2011" name="Environ. Microbiol.">
        <title>Genomic insights into the metabolic potential of the polycyclic aromatic hydrocarbon degrading sulfate-reducing Deltaproteobacterium N47.</title>
        <authorList>
            <person name="Bergmann F."/>
            <person name="Selesi D."/>
            <person name="Weinmaier T."/>
            <person name="Tischler P."/>
            <person name="Rattei T."/>
            <person name="Meckenstock R.U."/>
        </authorList>
    </citation>
    <scope>NUCLEOTIDE SEQUENCE</scope>
</reference>
<dbReference type="InterPro" id="IPR045275">
    <property type="entry name" value="MscS_archaea/bacteria_type"/>
</dbReference>
<proteinExistence type="inferred from homology"/>
<dbReference type="PANTHER" id="PTHR30221">
    <property type="entry name" value="SMALL-CONDUCTANCE MECHANOSENSITIVE CHANNEL"/>
    <property type="match status" value="1"/>
</dbReference>
<dbReference type="InterPro" id="IPR006685">
    <property type="entry name" value="MscS_channel_2nd"/>
</dbReference>
<dbReference type="SUPFAM" id="SSF82689">
    <property type="entry name" value="Mechanosensitive channel protein MscS (YggB), C-terminal domain"/>
    <property type="match status" value="1"/>
</dbReference>
<evidence type="ECO:0000256" key="5">
    <source>
        <dbReference type="ARBA" id="ARBA00022989"/>
    </source>
</evidence>
<dbReference type="Gene3D" id="3.30.70.100">
    <property type="match status" value="1"/>
</dbReference>
<dbReference type="InterPro" id="IPR049278">
    <property type="entry name" value="MS_channel_C"/>
</dbReference>
<evidence type="ECO:0000256" key="1">
    <source>
        <dbReference type="ARBA" id="ARBA00004651"/>
    </source>
</evidence>
<evidence type="ECO:0008006" key="12">
    <source>
        <dbReference type="Google" id="ProtNLM"/>
    </source>
</evidence>
<dbReference type="GO" id="GO:0005886">
    <property type="term" value="C:plasma membrane"/>
    <property type="evidence" value="ECO:0007669"/>
    <property type="project" value="UniProtKB-SubCell"/>
</dbReference>
<comment type="similarity">
    <text evidence="2">Belongs to the MscS (TC 1.A.23) family.</text>
</comment>
<dbReference type="InterPro" id="IPR010920">
    <property type="entry name" value="LSM_dom_sf"/>
</dbReference>
<keyword evidence="6 7" id="KW-0472">Membrane</keyword>
<dbReference type="InterPro" id="IPR011014">
    <property type="entry name" value="MscS_channel_TM-2"/>
</dbReference>
<sequence>MLNAVMSVLKKRHYISPFFEKNDAFFLLIKRGGHYAVLILAVIGLTRLFNSPLLEKAAYAFMVMLITMIVNKFVSSLIPYLKDRIATKTLTKVDDVIFELMEKFSNVLIYAAGIILALDVLGLNIMPFVAGAGIAGIAIGFAAKDTLSNLIAGILLIIDRPFEVGDRIEVWTAPQNSATWGDVIDIGLRATKIRTTDNIVIIIPNNEIMKRDIINYTTITKEIRVRIPIGIAYDADINKAKELIVKAALELDWVMKEPEPKIVVHSFGDSAVNLQARVWINEPRRRIDTISSITDRVKDIFQLEGIEIPYPKRDIYIKSEKNFHNA</sequence>
<evidence type="ECO:0000256" key="2">
    <source>
        <dbReference type="ARBA" id="ARBA00008017"/>
    </source>
</evidence>
<feature type="transmembrane region" description="Helical" evidence="7">
    <location>
        <begin position="107"/>
        <end position="126"/>
    </location>
</feature>
<feature type="transmembrane region" description="Helical" evidence="7">
    <location>
        <begin position="35"/>
        <end position="53"/>
    </location>
</feature>
<dbReference type="SUPFAM" id="SSF50182">
    <property type="entry name" value="Sm-like ribonucleoproteins"/>
    <property type="match status" value="1"/>
</dbReference>
<evidence type="ECO:0000313" key="11">
    <source>
        <dbReference type="EMBL" id="CBX27568.1"/>
    </source>
</evidence>
<feature type="domain" description="Mechanosensitive ion channel transmembrane helices 2/3" evidence="10">
    <location>
        <begin position="104"/>
        <end position="144"/>
    </location>
</feature>
<feature type="domain" description="Mechanosensitive ion channel MscS" evidence="8">
    <location>
        <begin position="145"/>
        <end position="217"/>
    </location>
</feature>
<evidence type="ECO:0000256" key="3">
    <source>
        <dbReference type="ARBA" id="ARBA00022475"/>
    </source>
</evidence>
<dbReference type="InterPro" id="IPR049142">
    <property type="entry name" value="MS_channel_1st"/>
</dbReference>
<dbReference type="AlphaFoldDB" id="E1YAH4"/>
<organism evidence="11">
    <name type="scientific">uncultured Desulfobacterium sp</name>
    <dbReference type="NCBI Taxonomy" id="201089"/>
    <lineage>
        <taxon>Bacteria</taxon>
        <taxon>Pseudomonadati</taxon>
        <taxon>Thermodesulfobacteriota</taxon>
        <taxon>Desulfobacteria</taxon>
        <taxon>Desulfobacterales</taxon>
        <taxon>Desulfobacteriaceae</taxon>
        <taxon>Desulfobacterium</taxon>
        <taxon>environmental samples</taxon>
    </lineage>
</organism>
<dbReference type="Pfam" id="PF21082">
    <property type="entry name" value="MS_channel_3rd"/>
    <property type="match status" value="1"/>
</dbReference>
<evidence type="ECO:0000259" key="8">
    <source>
        <dbReference type="Pfam" id="PF00924"/>
    </source>
</evidence>
<dbReference type="Gene3D" id="1.10.287.1260">
    <property type="match status" value="1"/>
</dbReference>
<dbReference type="InterPro" id="IPR023408">
    <property type="entry name" value="MscS_beta-dom_sf"/>
</dbReference>
<dbReference type="Pfam" id="PF21088">
    <property type="entry name" value="MS_channel_1st"/>
    <property type="match status" value="1"/>
</dbReference>
<evidence type="ECO:0000256" key="6">
    <source>
        <dbReference type="ARBA" id="ARBA00023136"/>
    </source>
</evidence>
<comment type="subcellular location">
    <subcellularLocation>
        <location evidence="1">Cell membrane</location>
        <topology evidence="1">Multi-pass membrane protein</topology>
    </subcellularLocation>
</comment>
<keyword evidence="3" id="KW-1003">Cell membrane</keyword>
<feature type="transmembrane region" description="Helical" evidence="7">
    <location>
        <begin position="59"/>
        <end position="81"/>
    </location>
</feature>
<dbReference type="SUPFAM" id="SSF82861">
    <property type="entry name" value="Mechanosensitive channel protein MscS (YggB), transmembrane region"/>
    <property type="match status" value="1"/>
</dbReference>
<dbReference type="Gene3D" id="2.30.30.60">
    <property type="match status" value="1"/>
</dbReference>